<sequence>MHDCLTIPEILQIIFENFQSLERSREDRRALAALARTSNAFSALALDELWKELYDLEPIVCCMPSDLFSGRGEDRKLLRPIKASDWHRPRIYLNRVKRIYISHDSLVPTNIFPALNASLPAGEVESHFRKLTSLQWSYQKDLLNIRFLLSPKLNTLALGFPSSLTNSSFLSSIPLVCPGLKELSVYSMYSSLEGPSISELIRGLHSLRKIHIAVPDLASLEHLSRLKGLTSFTCSLSNTLPILHSPLSFIALEEVTVLDGNFETIIDFFSRCSLPVLKRLEISPSSSATTTNADKLHRALSGSCPPSSLTALTLNFDAGGVAEEHPDMYTIPFRSFEPLLCFFNLTSISIGSKSGICLNDEEMEIIARTWPHLRRLSLWERVESQTLSLRSLSTLAEHCPCLNSLSLSLDARYIPELPTSNARQPVSQLALHELCIGRSPISGPAIYTTRFLSSIFPNLSRVITEVGIWGLDELGEDEDSELQVYHELWMEVESQLSIFRAVREEERAKALADKS</sequence>
<dbReference type="AlphaFoldDB" id="A0AAW0CCF4"/>
<name>A0AAW0CCF4_9AGAR</name>
<dbReference type="InterPro" id="IPR032675">
    <property type="entry name" value="LRR_dom_sf"/>
</dbReference>
<dbReference type="EMBL" id="JAWWNJ010000019">
    <property type="protein sequence ID" value="KAK7036175.1"/>
    <property type="molecule type" value="Genomic_DNA"/>
</dbReference>
<dbReference type="Gene3D" id="3.80.10.10">
    <property type="entry name" value="Ribonuclease Inhibitor"/>
    <property type="match status" value="1"/>
</dbReference>
<gene>
    <name evidence="1" type="ORF">R3P38DRAFT_2910905</name>
</gene>
<reference evidence="1 2" key="1">
    <citation type="journal article" date="2024" name="J Genomics">
        <title>Draft genome sequencing and assembly of Favolaschia claudopus CIRM-BRFM 2984 isolated from oak limbs.</title>
        <authorList>
            <person name="Navarro D."/>
            <person name="Drula E."/>
            <person name="Chaduli D."/>
            <person name="Cazenave R."/>
            <person name="Ahrendt S."/>
            <person name="Wang J."/>
            <person name="Lipzen A."/>
            <person name="Daum C."/>
            <person name="Barry K."/>
            <person name="Grigoriev I.V."/>
            <person name="Favel A."/>
            <person name="Rosso M.N."/>
            <person name="Martin F."/>
        </authorList>
    </citation>
    <scope>NUCLEOTIDE SEQUENCE [LARGE SCALE GENOMIC DNA]</scope>
    <source>
        <strain evidence="1 2">CIRM-BRFM 2984</strain>
    </source>
</reference>
<proteinExistence type="predicted"/>
<protein>
    <recommendedName>
        <fullName evidence="3">F-box domain-containing protein</fullName>
    </recommendedName>
</protein>
<keyword evidence="2" id="KW-1185">Reference proteome</keyword>
<dbReference type="SUPFAM" id="SSF52047">
    <property type="entry name" value="RNI-like"/>
    <property type="match status" value="1"/>
</dbReference>
<comment type="caution">
    <text evidence="1">The sequence shown here is derived from an EMBL/GenBank/DDBJ whole genome shotgun (WGS) entry which is preliminary data.</text>
</comment>
<evidence type="ECO:0000313" key="2">
    <source>
        <dbReference type="Proteomes" id="UP001362999"/>
    </source>
</evidence>
<dbReference type="Proteomes" id="UP001362999">
    <property type="component" value="Unassembled WGS sequence"/>
</dbReference>
<accession>A0AAW0CCF4</accession>
<evidence type="ECO:0008006" key="3">
    <source>
        <dbReference type="Google" id="ProtNLM"/>
    </source>
</evidence>
<organism evidence="1 2">
    <name type="scientific">Favolaschia claudopus</name>
    <dbReference type="NCBI Taxonomy" id="2862362"/>
    <lineage>
        <taxon>Eukaryota</taxon>
        <taxon>Fungi</taxon>
        <taxon>Dikarya</taxon>
        <taxon>Basidiomycota</taxon>
        <taxon>Agaricomycotina</taxon>
        <taxon>Agaricomycetes</taxon>
        <taxon>Agaricomycetidae</taxon>
        <taxon>Agaricales</taxon>
        <taxon>Marasmiineae</taxon>
        <taxon>Mycenaceae</taxon>
        <taxon>Favolaschia</taxon>
    </lineage>
</organism>
<evidence type="ECO:0000313" key="1">
    <source>
        <dbReference type="EMBL" id="KAK7036175.1"/>
    </source>
</evidence>